<dbReference type="AlphaFoldDB" id="A0A6J7BEB5"/>
<dbReference type="SUPFAM" id="SSF51338">
    <property type="entry name" value="Composite domain of metallo-dependent hydrolases"/>
    <property type="match status" value="1"/>
</dbReference>
<dbReference type="Pfam" id="PF07969">
    <property type="entry name" value="Amidohydro_3"/>
    <property type="match status" value="1"/>
</dbReference>
<dbReference type="GO" id="GO:0004131">
    <property type="term" value="F:cytosine deaminase activity"/>
    <property type="evidence" value="ECO:0007669"/>
    <property type="project" value="TreeGrafter"/>
</dbReference>
<dbReference type="EMBL" id="CAFBAA010000013">
    <property type="protein sequence ID" value="CAB4842618.1"/>
    <property type="molecule type" value="Genomic_DNA"/>
</dbReference>
<name>A0A6J7BEB5_9ZZZZ</name>
<protein>
    <submittedName>
        <fullName evidence="2">Unannotated protein</fullName>
    </submittedName>
</protein>
<dbReference type="GO" id="GO:0035888">
    <property type="term" value="F:isoguanine deaminase activity"/>
    <property type="evidence" value="ECO:0007669"/>
    <property type="project" value="TreeGrafter"/>
</dbReference>
<dbReference type="InterPro" id="IPR052349">
    <property type="entry name" value="Metallo-hydrolase_Enzymes"/>
</dbReference>
<dbReference type="InterPro" id="IPR013108">
    <property type="entry name" value="Amidohydro_3"/>
</dbReference>
<dbReference type="PANTHER" id="PTHR32027">
    <property type="entry name" value="CYTOSINE DEAMINASE"/>
    <property type="match status" value="1"/>
</dbReference>
<feature type="domain" description="Amidohydrolase 3" evidence="1">
    <location>
        <begin position="41"/>
        <end position="397"/>
    </location>
</feature>
<dbReference type="InterPro" id="IPR011059">
    <property type="entry name" value="Metal-dep_hydrolase_composite"/>
</dbReference>
<dbReference type="SUPFAM" id="SSF51556">
    <property type="entry name" value="Metallo-dependent hydrolases"/>
    <property type="match status" value="1"/>
</dbReference>
<sequence>MTSFDLVINNASLRGHDGPAHLGITGGKISAISKEALSGGETIDAEGALVSTSFVDGHMHLCKVYTYRSFGDATIGEYGTGTMGGAMTGIELASKIKEKYHESWIYDNAKAAALNAIKHGVLHIQAFVDTDTKARLEGIKGVMRVRDELKDVIKIEVVAFPQDGLLRDPGAEEYVQEAMKLGADVVGGIPWIEYTDAQSQEHVTRMAKLAQKHGTRLAMLNDDAGDANLRTSEMLAVAALEFGLEGKVTSCHARAMALYPEPTFRRLAALAEQAQMGFITDPHTGPLHLRALELFDMGQAVGIGHDDIEDPYYPWGRYNMLEIAFLSAHILGANTRARMENLFDMITERASRAIGATPKKITEGAVADLLVHSHDDVHEVLNHHLPPKVVISRGKVVARSTSSTEFSLGG</sequence>
<dbReference type="Gene3D" id="3.20.20.140">
    <property type="entry name" value="Metal-dependent hydrolases"/>
    <property type="match status" value="1"/>
</dbReference>
<dbReference type="CDD" id="cd01293">
    <property type="entry name" value="Bact_CD"/>
    <property type="match status" value="1"/>
</dbReference>
<organism evidence="2">
    <name type="scientific">freshwater metagenome</name>
    <dbReference type="NCBI Taxonomy" id="449393"/>
    <lineage>
        <taxon>unclassified sequences</taxon>
        <taxon>metagenomes</taxon>
        <taxon>ecological metagenomes</taxon>
    </lineage>
</organism>
<dbReference type="PANTHER" id="PTHR32027:SF0">
    <property type="entry name" value="CYTOSINE DEAMINASE"/>
    <property type="match status" value="1"/>
</dbReference>
<dbReference type="GO" id="GO:0006209">
    <property type="term" value="P:cytosine catabolic process"/>
    <property type="evidence" value="ECO:0007669"/>
    <property type="project" value="TreeGrafter"/>
</dbReference>
<accession>A0A6J7BEB5</accession>
<reference evidence="2" key="1">
    <citation type="submission" date="2020-05" db="EMBL/GenBank/DDBJ databases">
        <authorList>
            <person name="Chiriac C."/>
            <person name="Salcher M."/>
            <person name="Ghai R."/>
            <person name="Kavagutti S V."/>
        </authorList>
    </citation>
    <scope>NUCLEOTIDE SEQUENCE</scope>
</reference>
<dbReference type="InterPro" id="IPR032466">
    <property type="entry name" value="Metal_Hydrolase"/>
</dbReference>
<evidence type="ECO:0000313" key="2">
    <source>
        <dbReference type="EMBL" id="CAB4842618.1"/>
    </source>
</evidence>
<gene>
    <name evidence="2" type="ORF">UFOPK3266_00675</name>
</gene>
<proteinExistence type="predicted"/>
<dbReference type="Gene3D" id="2.30.40.10">
    <property type="entry name" value="Urease, subunit C, domain 1"/>
    <property type="match status" value="1"/>
</dbReference>
<evidence type="ECO:0000259" key="1">
    <source>
        <dbReference type="Pfam" id="PF07969"/>
    </source>
</evidence>